<accession>A0A6G1H9M5</accession>
<sequence>MDSTKPSIRKVPHHRDNSSSQEPHLPDRRFTSRNTIRNTYYNTPRDRDRSRLNLPVRTRTEHPPQLSLPKDKDDPDVFDFYGESDDNNVNGNGGDGNRMFKEDYSPPHQHGVGGSRIWSEIERLRRDVREVTDIREGLFPEIRYLRRERDRLVEENLGLRRRLGEVGAALEQGALRTVIKAKMLKLKGLGRGGDEMEMGELGEEGSRGGVERISSGRFLEARMMR</sequence>
<evidence type="ECO:0000256" key="1">
    <source>
        <dbReference type="SAM" id="MobiDB-lite"/>
    </source>
</evidence>
<keyword evidence="3" id="KW-1185">Reference proteome</keyword>
<dbReference type="AlphaFoldDB" id="A0A6G1H9M5"/>
<proteinExistence type="predicted"/>
<name>A0A6G1H9M5_9PEZI</name>
<feature type="compositionally biased region" description="Polar residues" evidence="1">
    <location>
        <begin position="32"/>
        <end position="42"/>
    </location>
</feature>
<gene>
    <name evidence="2" type="ORF">K402DRAFT_401428</name>
</gene>
<dbReference type="Proteomes" id="UP000800041">
    <property type="component" value="Unassembled WGS sequence"/>
</dbReference>
<feature type="region of interest" description="Disordered" evidence="1">
    <location>
        <begin position="1"/>
        <end position="77"/>
    </location>
</feature>
<reference evidence="2" key="1">
    <citation type="journal article" date="2020" name="Stud. Mycol.">
        <title>101 Dothideomycetes genomes: a test case for predicting lifestyles and emergence of pathogens.</title>
        <authorList>
            <person name="Haridas S."/>
            <person name="Albert R."/>
            <person name="Binder M."/>
            <person name="Bloem J."/>
            <person name="Labutti K."/>
            <person name="Salamov A."/>
            <person name="Andreopoulos B."/>
            <person name="Baker S."/>
            <person name="Barry K."/>
            <person name="Bills G."/>
            <person name="Bluhm B."/>
            <person name="Cannon C."/>
            <person name="Castanera R."/>
            <person name="Culley D."/>
            <person name="Daum C."/>
            <person name="Ezra D."/>
            <person name="Gonzalez J."/>
            <person name="Henrissat B."/>
            <person name="Kuo A."/>
            <person name="Liang C."/>
            <person name="Lipzen A."/>
            <person name="Lutzoni F."/>
            <person name="Magnuson J."/>
            <person name="Mondo S."/>
            <person name="Nolan M."/>
            <person name="Ohm R."/>
            <person name="Pangilinan J."/>
            <person name="Park H.-J."/>
            <person name="Ramirez L."/>
            <person name="Alfaro M."/>
            <person name="Sun H."/>
            <person name="Tritt A."/>
            <person name="Yoshinaga Y."/>
            <person name="Zwiers L.-H."/>
            <person name="Turgeon B."/>
            <person name="Goodwin S."/>
            <person name="Spatafora J."/>
            <person name="Crous P."/>
            <person name="Grigoriev I."/>
        </authorList>
    </citation>
    <scope>NUCLEOTIDE SEQUENCE</scope>
    <source>
        <strain evidence="2">CBS 113979</strain>
    </source>
</reference>
<protein>
    <submittedName>
        <fullName evidence="2">Uncharacterized protein</fullName>
    </submittedName>
</protein>
<evidence type="ECO:0000313" key="2">
    <source>
        <dbReference type="EMBL" id="KAF1989926.1"/>
    </source>
</evidence>
<organism evidence="2 3">
    <name type="scientific">Aulographum hederae CBS 113979</name>
    <dbReference type="NCBI Taxonomy" id="1176131"/>
    <lineage>
        <taxon>Eukaryota</taxon>
        <taxon>Fungi</taxon>
        <taxon>Dikarya</taxon>
        <taxon>Ascomycota</taxon>
        <taxon>Pezizomycotina</taxon>
        <taxon>Dothideomycetes</taxon>
        <taxon>Pleosporomycetidae</taxon>
        <taxon>Aulographales</taxon>
        <taxon>Aulographaceae</taxon>
    </lineage>
</organism>
<dbReference type="EMBL" id="ML977143">
    <property type="protein sequence ID" value="KAF1989926.1"/>
    <property type="molecule type" value="Genomic_DNA"/>
</dbReference>
<evidence type="ECO:0000313" key="3">
    <source>
        <dbReference type="Proteomes" id="UP000800041"/>
    </source>
</evidence>